<name>A0AAN8ZF41_9MAGN</name>
<sequence length="133" mass="14694">MIEDCHNRPYLVPSCKGKVGDNQALSCFSRQIITFSKYPDHANQELKATSEPKGPVGCLQETGPRHDDSSRGQPCLNDTCNIKFVTRQGRFSPKEMDFPGYLSVSDAQLDEIAAALRASGVHYSWLMRAEAAS</sequence>
<evidence type="ECO:0000313" key="2">
    <source>
        <dbReference type="EMBL" id="KAK6935686.1"/>
    </source>
</evidence>
<feature type="region of interest" description="Disordered" evidence="1">
    <location>
        <begin position="45"/>
        <end position="74"/>
    </location>
</feature>
<dbReference type="AlphaFoldDB" id="A0AAN8ZF41"/>
<evidence type="ECO:0000313" key="3">
    <source>
        <dbReference type="Proteomes" id="UP001370490"/>
    </source>
</evidence>
<protein>
    <submittedName>
        <fullName evidence="2">Uncharacterized protein</fullName>
    </submittedName>
</protein>
<gene>
    <name evidence="2" type="ORF">RJ641_032716</name>
</gene>
<organism evidence="2 3">
    <name type="scientific">Dillenia turbinata</name>
    <dbReference type="NCBI Taxonomy" id="194707"/>
    <lineage>
        <taxon>Eukaryota</taxon>
        <taxon>Viridiplantae</taxon>
        <taxon>Streptophyta</taxon>
        <taxon>Embryophyta</taxon>
        <taxon>Tracheophyta</taxon>
        <taxon>Spermatophyta</taxon>
        <taxon>Magnoliopsida</taxon>
        <taxon>eudicotyledons</taxon>
        <taxon>Gunneridae</taxon>
        <taxon>Pentapetalae</taxon>
        <taxon>Dilleniales</taxon>
        <taxon>Dilleniaceae</taxon>
        <taxon>Dillenia</taxon>
    </lineage>
</organism>
<dbReference type="Proteomes" id="UP001370490">
    <property type="component" value="Unassembled WGS sequence"/>
</dbReference>
<reference evidence="2 3" key="1">
    <citation type="submission" date="2023-12" db="EMBL/GenBank/DDBJ databases">
        <title>A high-quality genome assembly for Dillenia turbinata (Dilleniales).</title>
        <authorList>
            <person name="Chanderbali A."/>
        </authorList>
    </citation>
    <scope>NUCLEOTIDE SEQUENCE [LARGE SCALE GENOMIC DNA]</scope>
    <source>
        <strain evidence="2">LSX21</strain>
        <tissue evidence="2">Leaf</tissue>
    </source>
</reference>
<dbReference type="EMBL" id="JBAMMX010000007">
    <property type="protein sequence ID" value="KAK6935686.1"/>
    <property type="molecule type" value="Genomic_DNA"/>
</dbReference>
<proteinExistence type="predicted"/>
<keyword evidence="3" id="KW-1185">Reference proteome</keyword>
<evidence type="ECO:0000256" key="1">
    <source>
        <dbReference type="SAM" id="MobiDB-lite"/>
    </source>
</evidence>
<comment type="caution">
    <text evidence="2">The sequence shown here is derived from an EMBL/GenBank/DDBJ whole genome shotgun (WGS) entry which is preliminary data.</text>
</comment>
<accession>A0AAN8ZF41</accession>